<protein>
    <submittedName>
        <fullName evidence="2">Uncharacterized protein</fullName>
    </submittedName>
</protein>
<name>A0AAD4DS00_9AGAM</name>
<accession>A0AAD4DS00</accession>
<dbReference type="GeneID" id="64662751"/>
<dbReference type="EMBL" id="JABBWK010000118">
    <property type="protein sequence ID" value="KAG1891902.1"/>
    <property type="molecule type" value="Genomic_DNA"/>
</dbReference>
<proteinExistence type="predicted"/>
<comment type="caution">
    <text evidence="2">The sequence shown here is derived from an EMBL/GenBank/DDBJ whole genome shotgun (WGS) entry which is preliminary data.</text>
</comment>
<dbReference type="RefSeq" id="XP_041218378.1">
    <property type="nucleotide sequence ID" value="XM_041368453.1"/>
</dbReference>
<organism evidence="2 3">
    <name type="scientific">Suillus fuscotomentosus</name>
    <dbReference type="NCBI Taxonomy" id="1912939"/>
    <lineage>
        <taxon>Eukaryota</taxon>
        <taxon>Fungi</taxon>
        <taxon>Dikarya</taxon>
        <taxon>Basidiomycota</taxon>
        <taxon>Agaricomycotina</taxon>
        <taxon>Agaricomycetes</taxon>
        <taxon>Agaricomycetidae</taxon>
        <taxon>Boletales</taxon>
        <taxon>Suillineae</taxon>
        <taxon>Suillaceae</taxon>
        <taxon>Suillus</taxon>
    </lineage>
</organism>
<keyword evidence="3" id="KW-1185">Reference proteome</keyword>
<reference evidence="2" key="1">
    <citation type="journal article" date="2020" name="New Phytol.">
        <title>Comparative genomics reveals dynamic genome evolution in host specialist ectomycorrhizal fungi.</title>
        <authorList>
            <person name="Lofgren L.A."/>
            <person name="Nguyen N.H."/>
            <person name="Vilgalys R."/>
            <person name="Ruytinx J."/>
            <person name="Liao H.L."/>
            <person name="Branco S."/>
            <person name="Kuo A."/>
            <person name="LaButti K."/>
            <person name="Lipzen A."/>
            <person name="Andreopoulos W."/>
            <person name="Pangilinan J."/>
            <person name="Riley R."/>
            <person name="Hundley H."/>
            <person name="Na H."/>
            <person name="Barry K."/>
            <person name="Grigoriev I.V."/>
            <person name="Stajich J.E."/>
            <person name="Kennedy P.G."/>
        </authorList>
    </citation>
    <scope>NUCLEOTIDE SEQUENCE</scope>
    <source>
        <strain evidence="2">FC203</strain>
    </source>
</reference>
<feature type="region of interest" description="Disordered" evidence="1">
    <location>
        <begin position="1"/>
        <end position="74"/>
    </location>
</feature>
<dbReference type="Proteomes" id="UP001195769">
    <property type="component" value="Unassembled WGS sequence"/>
</dbReference>
<evidence type="ECO:0000313" key="2">
    <source>
        <dbReference type="EMBL" id="KAG1891902.1"/>
    </source>
</evidence>
<gene>
    <name evidence="2" type="ORF">F5891DRAFT_1197272</name>
</gene>
<dbReference type="AlphaFoldDB" id="A0AAD4DS00"/>
<evidence type="ECO:0000256" key="1">
    <source>
        <dbReference type="SAM" id="MobiDB-lite"/>
    </source>
</evidence>
<sequence>MQACLTCPIREPSPDYQGRKGRGPRTTVLKQDPAIRSRTPGRQTKPIKPPRSPPSSDTPYDSSDDDIIAPINPPPILRDLSSYAKCIRHRAKPYQRSPNVIDRLCGEECVGCGVSKDLVSDVQRDKATLQRRMQHLSPEALAQAVIAVQADIEWRRVHAIAAALRVDAVHQHSKFLDITVQSETETYINASSEPFNTAIEALSGCTTDELIDRKNCSITTYELDATSFATADMEFEQVQSFASPLLQSDDSTTSSDEENF</sequence>
<evidence type="ECO:0000313" key="3">
    <source>
        <dbReference type="Proteomes" id="UP001195769"/>
    </source>
</evidence>